<dbReference type="GeneID" id="39602231"/>
<dbReference type="STRING" id="264951.A0A443HPW4"/>
<accession>A0A443HPW4</accession>
<gene>
    <name evidence="1" type="ORF">C8Q69DRAFT_508248</name>
</gene>
<dbReference type="VEuPathDB" id="FungiDB:C8Q69DRAFT_508248"/>
<reference evidence="1 2" key="1">
    <citation type="journal article" date="2018" name="Front. Microbiol.">
        <title>Genomic and genetic insights into a cosmopolitan fungus, Paecilomyces variotii (Eurotiales).</title>
        <authorList>
            <person name="Urquhart A.S."/>
            <person name="Mondo S.J."/>
            <person name="Makela M.R."/>
            <person name="Hane J.K."/>
            <person name="Wiebenga A."/>
            <person name="He G."/>
            <person name="Mihaltcheva S."/>
            <person name="Pangilinan J."/>
            <person name="Lipzen A."/>
            <person name="Barry K."/>
            <person name="de Vries R.P."/>
            <person name="Grigoriev I.V."/>
            <person name="Idnurm A."/>
        </authorList>
    </citation>
    <scope>NUCLEOTIDE SEQUENCE [LARGE SCALE GENOMIC DNA]</scope>
    <source>
        <strain evidence="1 2">CBS 101075</strain>
    </source>
</reference>
<dbReference type="Proteomes" id="UP000283841">
    <property type="component" value="Unassembled WGS sequence"/>
</dbReference>
<dbReference type="EMBL" id="RCNU01000008">
    <property type="protein sequence ID" value="RWQ93888.1"/>
    <property type="molecule type" value="Genomic_DNA"/>
</dbReference>
<dbReference type="InterPro" id="IPR011009">
    <property type="entry name" value="Kinase-like_dom_sf"/>
</dbReference>
<dbReference type="SUPFAM" id="SSF56112">
    <property type="entry name" value="Protein kinase-like (PK-like)"/>
    <property type="match status" value="1"/>
</dbReference>
<sequence length="288" mass="33471">MSVPQESEDEALDIHDPYLWLPSRYNGHIFRLRGSEERWQCGPILREGVRHTRTDFDDVSEVCGICNVTLLDGAQAGLKAMLKIHVQIPDGRDTRDELYPGRDYSKFRSEELSWEAETEFVMLEHLTKKGCKSVPHLIGYSVDKQPKDGYVPGGYIVYVIMEKVPGHDLWDFGKYPLEKRDQIRIAFGKAIREFYLHGCQHLDPRRSNVIWDEATNRCWIVDMEHVDFADPPVKFKPFREWSIWGLSRQEVMDNTDDETVRETWEECSSDEALESFLIKPTQASDQEG</sequence>
<organism evidence="1 2">
    <name type="scientific">Byssochlamys spectabilis</name>
    <name type="common">Paecilomyces variotii</name>
    <dbReference type="NCBI Taxonomy" id="264951"/>
    <lineage>
        <taxon>Eukaryota</taxon>
        <taxon>Fungi</taxon>
        <taxon>Dikarya</taxon>
        <taxon>Ascomycota</taxon>
        <taxon>Pezizomycotina</taxon>
        <taxon>Eurotiomycetes</taxon>
        <taxon>Eurotiomycetidae</taxon>
        <taxon>Eurotiales</taxon>
        <taxon>Thermoascaceae</taxon>
        <taxon>Paecilomyces</taxon>
    </lineage>
</organism>
<protein>
    <recommendedName>
        <fullName evidence="3">Protein kinase domain-containing protein</fullName>
    </recommendedName>
</protein>
<evidence type="ECO:0008006" key="3">
    <source>
        <dbReference type="Google" id="ProtNLM"/>
    </source>
</evidence>
<comment type="caution">
    <text evidence="1">The sequence shown here is derived from an EMBL/GenBank/DDBJ whole genome shotgun (WGS) entry which is preliminary data.</text>
</comment>
<dbReference type="Gene3D" id="1.10.510.10">
    <property type="entry name" value="Transferase(Phosphotransferase) domain 1"/>
    <property type="match status" value="1"/>
</dbReference>
<dbReference type="RefSeq" id="XP_028483533.1">
    <property type="nucleotide sequence ID" value="XM_028632954.1"/>
</dbReference>
<dbReference type="AlphaFoldDB" id="A0A443HPW4"/>
<name>A0A443HPW4_BYSSP</name>
<evidence type="ECO:0000313" key="2">
    <source>
        <dbReference type="Proteomes" id="UP000283841"/>
    </source>
</evidence>
<keyword evidence="2" id="KW-1185">Reference proteome</keyword>
<evidence type="ECO:0000313" key="1">
    <source>
        <dbReference type="EMBL" id="RWQ93888.1"/>
    </source>
</evidence>
<proteinExistence type="predicted"/>